<organism evidence="7 8">
    <name type="scientific">Sphingomonas lycopersici</name>
    <dbReference type="NCBI Taxonomy" id="2951807"/>
    <lineage>
        <taxon>Bacteria</taxon>
        <taxon>Pseudomonadati</taxon>
        <taxon>Pseudomonadota</taxon>
        <taxon>Alphaproteobacteria</taxon>
        <taxon>Sphingomonadales</taxon>
        <taxon>Sphingomonadaceae</taxon>
        <taxon>Sphingomonas</taxon>
    </lineage>
</organism>
<comment type="similarity">
    <text evidence="1">Belongs to the peptidase M24B family.</text>
</comment>
<proteinExistence type="inferred from homology"/>
<evidence type="ECO:0000256" key="2">
    <source>
        <dbReference type="ARBA" id="ARBA00022723"/>
    </source>
</evidence>
<dbReference type="GO" id="GO:0046872">
    <property type="term" value="F:metal ion binding"/>
    <property type="evidence" value="ECO:0007669"/>
    <property type="project" value="UniProtKB-KW"/>
</dbReference>
<gene>
    <name evidence="7" type="ORF">NEE01_19175</name>
</gene>
<dbReference type="SUPFAM" id="SSF53092">
    <property type="entry name" value="Creatinase/prolidase N-terminal domain"/>
    <property type="match status" value="1"/>
</dbReference>
<dbReference type="RefSeq" id="WP_265270716.1">
    <property type="nucleotide sequence ID" value="NZ_JANFAV010000017.1"/>
</dbReference>
<dbReference type="Pfam" id="PF01321">
    <property type="entry name" value="Creatinase_N"/>
    <property type="match status" value="1"/>
</dbReference>
<evidence type="ECO:0000259" key="4">
    <source>
        <dbReference type="Pfam" id="PF00557"/>
    </source>
</evidence>
<dbReference type="FunFam" id="3.90.230.10:FF:000009">
    <property type="entry name" value="xaa-Pro aminopeptidase 2"/>
    <property type="match status" value="1"/>
</dbReference>
<feature type="domain" description="Creatinase N-terminal" evidence="5">
    <location>
        <begin position="8"/>
        <end position="139"/>
    </location>
</feature>
<evidence type="ECO:0000256" key="1">
    <source>
        <dbReference type="ARBA" id="ARBA00008766"/>
    </source>
</evidence>
<protein>
    <submittedName>
        <fullName evidence="7">Aminopeptidase P family protein</fullName>
    </submittedName>
</protein>
<dbReference type="PANTHER" id="PTHR43763">
    <property type="entry name" value="XAA-PRO AMINOPEPTIDASE 1"/>
    <property type="match status" value="1"/>
</dbReference>
<sequence>MPADRHERLRALRRHLLDLRLDGFILSTGDEHMSEIPAAYANRLAWLTGFTGSTGTAVVMADHAAIFVDGRYAATARGQVEARDYDVESVTPSVVGEWLARRTASGARIGYDPRLCTRGAVQAIRQALAGGDVTLAPAERNPIDAIWRDQPPRPTTQIFAQPDHLSGRSSANKRRDISDWLGTIDADAAVLVALDSIAWLFNIRACDIATAPLSYSFAICHRDGTADLFVDASKLDNGVRDHLGDSVRIAAYEDFYPALTTFTGKRVSIDPNLSPAAIHQLLDRAGAHICEARDPTQLPKAMKNPVEIAGMKQVHVQDGVALTRFLHWIAIEGPKGEQTELSAAAQLFALRRELPGFHGISFEPISAVDANAAMPHYVPTPASNRLIGPDSIYLIDSGGQYPGGTTDVTRTIAIGIPRSEVKDRFTRVLKGHIAIARLVFPAGTMGFRLDPLARMALWEVGLDYPLGTGHGVGHFLNVHEGPAHMLASPRPGDAGIEAGMILSNEPGYYKEGDYGIRTENLVVAVEYEVAGAEKKLLRFETITLAPIDRRLIDPALMTDAEIDWIDTYHQIVLSTIGPLLPADTRRWLEQQTAPLERIALG</sequence>
<dbReference type="InterPro" id="IPR033740">
    <property type="entry name" value="Pept_M24B"/>
</dbReference>
<evidence type="ECO:0000256" key="3">
    <source>
        <dbReference type="ARBA" id="ARBA00022801"/>
    </source>
</evidence>
<keyword evidence="2" id="KW-0479">Metal-binding</keyword>
<feature type="domain" description="Peptidase M24" evidence="4">
    <location>
        <begin position="310"/>
        <end position="524"/>
    </location>
</feature>
<dbReference type="Gene3D" id="3.40.350.10">
    <property type="entry name" value="Creatinase/prolidase N-terminal domain"/>
    <property type="match status" value="2"/>
</dbReference>
<dbReference type="InterPro" id="IPR050422">
    <property type="entry name" value="X-Pro_aminopeptidase_P"/>
</dbReference>
<keyword evidence="3" id="KW-0378">Hydrolase</keyword>
<dbReference type="InterPro" id="IPR032416">
    <property type="entry name" value="Peptidase_M24_C"/>
</dbReference>
<dbReference type="Pfam" id="PF00557">
    <property type="entry name" value="Peptidase_M24"/>
    <property type="match status" value="1"/>
</dbReference>
<evidence type="ECO:0000259" key="5">
    <source>
        <dbReference type="Pfam" id="PF01321"/>
    </source>
</evidence>
<dbReference type="GO" id="GO:0070006">
    <property type="term" value="F:metalloaminopeptidase activity"/>
    <property type="evidence" value="ECO:0007669"/>
    <property type="project" value="InterPro"/>
</dbReference>
<keyword evidence="7" id="KW-0645">Protease</keyword>
<feature type="domain" description="Peptidase M24 C-terminal" evidence="6">
    <location>
        <begin position="536"/>
        <end position="595"/>
    </location>
</feature>
<dbReference type="GO" id="GO:0005737">
    <property type="term" value="C:cytoplasm"/>
    <property type="evidence" value="ECO:0007669"/>
    <property type="project" value="UniProtKB-ARBA"/>
</dbReference>
<accession>A0AA41ZBB0</accession>
<dbReference type="EMBL" id="JANFAV010000017">
    <property type="protein sequence ID" value="MCW6536905.1"/>
    <property type="molecule type" value="Genomic_DNA"/>
</dbReference>
<keyword evidence="7" id="KW-0031">Aminopeptidase</keyword>
<reference evidence="7" key="1">
    <citation type="submission" date="2022-06" db="EMBL/GenBank/DDBJ databases">
        <title>Sphingomonas sp. nov. isolated from rhizosphere soil of tomato.</title>
        <authorList>
            <person name="Dong H."/>
            <person name="Gao R."/>
        </authorList>
    </citation>
    <scope>NUCLEOTIDE SEQUENCE</scope>
    <source>
        <strain evidence="7">MMSM24</strain>
    </source>
</reference>
<dbReference type="SUPFAM" id="SSF55920">
    <property type="entry name" value="Creatinase/aminopeptidase"/>
    <property type="match status" value="1"/>
</dbReference>
<evidence type="ECO:0000313" key="8">
    <source>
        <dbReference type="Proteomes" id="UP001165565"/>
    </source>
</evidence>
<keyword evidence="8" id="KW-1185">Reference proteome</keyword>
<dbReference type="CDD" id="cd01085">
    <property type="entry name" value="APP"/>
    <property type="match status" value="1"/>
</dbReference>
<dbReference type="InterPro" id="IPR029149">
    <property type="entry name" value="Creatin/AminoP/Spt16_N"/>
</dbReference>
<dbReference type="InterPro" id="IPR000587">
    <property type="entry name" value="Creatinase_N"/>
</dbReference>
<evidence type="ECO:0000313" key="7">
    <source>
        <dbReference type="EMBL" id="MCW6536905.1"/>
    </source>
</evidence>
<dbReference type="Proteomes" id="UP001165565">
    <property type="component" value="Unassembled WGS sequence"/>
</dbReference>
<dbReference type="AlphaFoldDB" id="A0AA41ZBB0"/>
<dbReference type="InterPro" id="IPR036005">
    <property type="entry name" value="Creatinase/aminopeptidase-like"/>
</dbReference>
<name>A0AA41ZBB0_9SPHN</name>
<dbReference type="Gene3D" id="3.90.230.10">
    <property type="entry name" value="Creatinase/methionine aminopeptidase superfamily"/>
    <property type="match status" value="1"/>
</dbReference>
<dbReference type="Pfam" id="PF16188">
    <property type="entry name" value="Peptidase_M24_C"/>
    <property type="match status" value="1"/>
</dbReference>
<dbReference type="PANTHER" id="PTHR43763:SF6">
    <property type="entry name" value="XAA-PRO AMINOPEPTIDASE 1"/>
    <property type="match status" value="1"/>
</dbReference>
<dbReference type="InterPro" id="IPR000994">
    <property type="entry name" value="Pept_M24"/>
</dbReference>
<dbReference type="Pfam" id="PF16189">
    <property type="entry name" value="Creatinase_N_2"/>
    <property type="match status" value="1"/>
</dbReference>
<comment type="caution">
    <text evidence="7">The sequence shown here is derived from an EMBL/GenBank/DDBJ whole genome shotgun (WGS) entry which is preliminary data.</text>
</comment>
<evidence type="ECO:0000259" key="6">
    <source>
        <dbReference type="Pfam" id="PF16188"/>
    </source>
</evidence>